<gene>
    <name evidence="2" type="ORF">GBAR_LOCUS22207</name>
</gene>
<keyword evidence="1" id="KW-1133">Transmembrane helix</keyword>
<evidence type="ECO:0000313" key="2">
    <source>
        <dbReference type="EMBL" id="CAI8039840.1"/>
    </source>
</evidence>
<reference evidence="2" key="1">
    <citation type="submission" date="2023-03" db="EMBL/GenBank/DDBJ databases">
        <authorList>
            <person name="Steffen K."/>
            <person name="Cardenas P."/>
        </authorList>
    </citation>
    <scope>NUCLEOTIDE SEQUENCE</scope>
</reference>
<evidence type="ECO:0000256" key="1">
    <source>
        <dbReference type="SAM" id="Phobius"/>
    </source>
</evidence>
<protein>
    <submittedName>
        <fullName evidence="2">Uncharacterized protein</fullName>
    </submittedName>
</protein>
<proteinExistence type="predicted"/>
<dbReference type="Proteomes" id="UP001174909">
    <property type="component" value="Unassembled WGS sequence"/>
</dbReference>
<feature type="transmembrane region" description="Helical" evidence="1">
    <location>
        <begin position="6"/>
        <end position="27"/>
    </location>
</feature>
<dbReference type="EMBL" id="CASHTH010003067">
    <property type="protein sequence ID" value="CAI8039840.1"/>
    <property type="molecule type" value="Genomic_DNA"/>
</dbReference>
<evidence type="ECO:0000313" key="3">
    <source>
        <dbReference type="Proteomes" id="UP001174909"/>
    </source>
</evidence>
<organism evidence="2 3">
    <name type="scientific">Geodia barretti</name>
    <name type="common">Barrett's horny sponge</name>
    <dbReference type="NCBI Taxonomy" id="519541"/>
    <lineage>
        <taxon>Eukaryota</taxon>
        <taxon>Metazoa</taxon>
        <taxon>Porifera</taxon>
        <taxon>Demospongiae</taxon>
        <taxon>Heteroscleromorpha</taxon>
        <taxon>Tetractinellida</taxon>
        <taxon>Astrophorina</taxon>
        <taxon>Geodiidae</taxon>
        <taxon>Geodia</taxon>
    </lineage>
</organism>
<keyword evidence="3" id="KW-1185">Reference proteome</keyword>
<dbReference type="AlphaFoldDB" id="A0AA35T151"/>
<name>A0AA35T151_GEOBA</name>
<keyword evidence="1" id="KW-0472">Membrane</keyword>
<comment type="caution">
    <text evidence="2">The sequence shown here is derived from an EMBL/GenBank/DDBJ whole genome shotgun (WGS) entry which is preliminary data.</text>
</comment>
<keyword evidence="1" id="KW-0812">Transmembrane</keyword>
<sequence length="78" mass="8835">MRTKSWSYWVSLGAASSFSRILPVLSLRRSMKVKREKSHFVLSSCNSLRQYSSSVAVVIISNSDMSSLWKILLIPDVL</sequence>
<accession>A0AA35T151</accession>